<dbReference type="RefSeq" id="WP_377123370.1">
    <property type="nucleotide sequence ID" value="NZ_JBHUHN010000001.1"/>
</dbReference>
<organism evidence="3 4">
    <name type="scientific">Mucilaginibacter antarcticus</name>
    <dbReference type="NCBI Taxonomy" id="1855725"/>
    <lineage>
        <taxon>Bacteria</taxon>
        <taxon>Pseudomonadati</taxon>
        <taxon>Bacteroidota</taxon>
        <taxon>Sphingobacteriia</taxon>
        <taxon>Sphingobacteriales</taxon>
        <taxon>Sphingobacteriaceae</taxon>
        <taxon>Mucilaginibacter</taxon>
    </lineage>
</organism>
<dbReference type="InterPro" id="IPR013538">
    <property type="entry name" value="ASHA1/2-like_C"/>
</dbReference>
<evidence type="ECO:0000256" key="1">
    <source>
        <dbReference type="ARBA" id="ARBA00006817"/>
    </source>
</evidence>
<comment type="caution">
    <text evidence="3">The sequence shown here is derived from an EMBL/GenBank/DDBJ whole genome shotgun (WGS) entry which is preliminary data.</text>
</comment>
<comment type="similarity">
    <text evidence="1">Belongs to the AHA1 family.</text>
</comment>
<accession>A0ABW5XKK4</accession>
<dbReference type="Proteomes" id="UP001597601">
    <property type="component" value="Unassembled WGS sequence"/>
</dbReference>
<evidence type="ECO:0000313" key="3">
    <source>
        <dbReference type="EMBL" id="MFD2863646.1"/>
    </source>
</evidence>
<dbReference type="SUPFAM" id="SSF55961">
    <property type="entry name" value="Bet v1-like"/>
    <property type="match status" value="1"/>
</dbReference>
<sequence length="143" mass="16177">MQDFNIIFTVDQTPTEVFEAVTNVRGWWSESLEGQSARVGDEFIYRHGDVHYSSHRLTQVVLNQKVVWLTTDGSINFVDDKTEWTDTEVVFEITEGEKGTTLEFTHKGLTPSLACYQACSGGWSHYMDSLHKLITTGVGQPDK</sequence>
<name>A0ABW5XKK4_9SPHI</name>
<proteinExistence type="inferred from homology"/>
<dbReference type="EMBL" id="JBHUON010000002">
    <property type="protein sequence ID" value="MFD2863646.1"/>
    <property type="molecule type" value="Genomic_DNA"/>
</dbReference>
<keyword evidence="4" id="KW-1185">Reference proteome</keyword>
<dbReference type="Pfam" id="PF08327">
    <property type="entry name" value="AHSA1"/>
    <property type="match status" value="1"/>
</dbReference>
<reference evidence="4" key="1">
    <citation type="journal article" date="2019" name="Int. J. Syst. Evol. Microbiol.">
        <title>The Global Catalogue of Microorganisms (GCM) 10K type strain sequencing project: providing services to taxonomists for standard genome sequencing and annotation.</title>
        <authorList>
            <consortium name="The Broad Institute Genomics Platform"/>
            <consortium name="The Broad Institute Genome Sequencing Center for Infectious Disease"/>
            <person name="Wu L."/>
            <person name="Ma J."/>
        </authorList>
    </citation>
    <scope>NUCLEOTIDE SEQUENCE [LARGE SCALE GENOMIC DNA]</scope>
    <source>
        <strain evidence="4">KCTC 52232</strain>
    </source>
</reference>
<protein>
    <submittedName>
        <fullName evidence="3">SRPBCC domain-containing protein</fullName>
    </submittedName>
</protein>
<dbReference type="Gene3D" id="3.30.530.20">
    <property type="match status" value="1"/>
</dbReference>
<evidence type="ECO:0000313" key="4">
    <source>
        <dbReference type="Proteomes" id="UP001597601"/>
    </source>
</evidence>
<evidence type="ECO:0000259" key="2">
    <source>
        <dbReference type="Pfam" id="PF08327"/>
    </source>
</evidence>
<dbReference type="InterPro" id="IPR023393">
    <property type="entry name" value="START-like_dom_sf"/>
</dbReference>
<gene>
    <name evidence="3" type="ORF">ACFSYC_03005</name>
</gene>
<dbReference type="CDD" id="cd07814">
    <property type="entry name" value="SRPBCC_CalC_Aha1-like"/>
    <property type="match status" value="1"/>
</dbReference>
<feature type="domain" description="Activator of Hsp90 ATPase homologue 1/2-like C-terminal" evidence="2">
    <location>
        <begin position="13"/>
        <end position="134"/>
    </location>
</feature>